<dbReference type="GO" id="GO:0016020">
    <property type="term" value="C:membrane"/>
    <property type="evidence" value="ECO:0007669"/>
    <property type="project" value="InterPro"/>
</dbReference>
<feature type="transmembrane region" description="Helical" evidence="1">
    <location>
        <begin position="38"/>
        <end position="59"/>
    </location>
</feature>
<accession>A0A381UEU6</accession>
<dbReference type="SUPFAM" id="SSF103481">
    <property type="entry name" value="Multidrug resistance efflux transporter EmrE"/>
    <property type="match status" value="2"/>
</dbReference>
<keyword evidence="1" id="KW-1133">Transmembrane helix</keyword>
<dbReference type="AlphaFoldDB" id="A0A381UEU6"/>
<reference evidence="3" key="1">
    <citation type="submission" date="2018-05" db="EMBL/GenBank/DDBJ databases">
        <authorList>
            <person name="Lanie J.A."/>
            <person name="Ng W.-L."/>
            <person name="Kazmierczak K.M."/>
            <person name="Andrzejewski T.M."/>
            <person name="Davidsen T.M."/>
            <person name="Wayne K.J."/>
            <person name="Tettelin H."/>
            <person name="Glass J.I."/>
            <person name="Rusch D."/>
            <person name="Podicherti R."/>
            <person name="Tsui H.-C.T."/>
            <person name="Winkler M.E."/>
        </authorList>
    </citation>
    <scope>NUCLEOTIDE SEQUENCE</scope>
</reference>
<feature type="transmembrane region" description="Helical" evidence="1">
    <location>
        <begin position="268"/>
        <end position="289"/>
    </location>
</feature>
<feature type="transmembrane region" description="Helical" evidence="1">
    <location>
        <begin position="243"/>
        <end position="262"/>
    </location>
</feature>
<feature type="domain" description="EamA" evidence="2">
    <location>
        <begin position="153"/>
        <end position="283"/>
    </location>
</feature>
<name>A0A381UEU6_9ZZZZ</name>
<dbReference type="InterPro" id="IPR037185">
    <property type="entry name" value="EmrE-like"/>
</dbReference>
<sequence>MLFGTPTYRYGVVLVLLAGFCWSSMGIGIRFIEVANVWQILFYRSLALVPFLFLIIAARSGGRPFAVIRKCGLAGIIGAFALVTAFFGGVFSIQATTVANAMFLFAAAPFMAAFLGLFILRERIRIATWWAMTFAMIGIGTMVWEGISMGRSSGNIAALIAALGFAVFTIALRWRKMDDMLPTVFLAGIFAIIISAAVCNSAGYSLLLPAQDILIAALLGVFQVGAGMVIYTIGSKAVPAAELALLSMTEVVLGPLWVWIFLGETASNYTLLGGAVLMVAIAGNALSGLRHKPTPIL</sequence>
<feature type="transmembrane region" description="Helical" evidence="1">
    <location>
        <begin position="71"/>
        <end position="93"/>
    </location>
</feature>
<dbReference type="Pfam" id="PF00892">
    <property type="entry name" value="EamA"/>
    <property type="match status" value="2"/>
</dbReference>
<feature type="transmembrane region" description="Helical" evidence="1">
    <location>
        <begin position="127"/>
        <end position="147"/>
    </location>
</feature>
<feature type="transmembrane region" description="Helical" evidence="1">
    <location>
        <begin position="184"/>
        <end position="207"/>
    </location>
</feature>
<evidence type="ECO:0000259" key="2">
    <source>
        <dbReference type="Pfam" id="PF00892"/>
    </source>
</evidence>
<feature type="domain" description="EamA" evidence="2">
    <location>
        <begin position="10"/>
        <end position="142"/>
    </location>
</feature>
<evidence type="ECO:0000313" key="3">
    <source>
        <dbReference type="EMBL" id="SVA26669.1"/>
    </source>
</evidence>
<proteinExistence type="predicted"/>
<organism evidence="3">
    <name type="scientific">marine metagenome</name>
    <dbReference type="NCBI Taxonomy" id="408172"/>
    <lineage>
        <taxon>unclassified sequences</taxon>
        <taxon>metagenomes</taxon>
        <taxon>ecological metagenomes</taxon>
    </lineage>
</organism>
<gene>
    <name evidence="3" type="ORF">METZ01_LOCUS79523</name>
</gene>
<feature type="transmembrane region" description="Helical" evidence="1">
    <location>
        <begin position="213"/>
        <end position="231"/>
    </location>
</feature>
<feature type="transmembrane region" description="Helical" evidence="1">
    <location>
        <begin position="12"/>
        <end position="32"/>
    </location>
</feature>
<feature type="transmembrane region" description="Helical" evidence="1">
    <location>
        <begin position="153"/>
        <end position="172"/>
    </location>
</feature>
<feature type="transmembrane region" description="Helical" evidence="1">
    <location>
        <begin position="99"/>
        <end position="120"/>
    </location>
</feature>
<dbReference type="PANTHER" id="PTHR22911:SF135">
    <property type="entry name" value="BLR4310 PROTEIN"/>
    <property type="match status" value="1"/>
</dbReference>
<keyword evidence="1" id="KW-0472">Membrane</keyword>
<dbReference type="InterPro" id="IPR000620">
    <property type="entry name" value="EamA_dom"/>
</dbReference>
<keyword evidence="1" id="KW-0812">Transmembrane</keyword>
<dbReference type="EMBL" id="UINC01006293">
    <property type="protein sequence ID" value="SVA26669.1"/>
    <property type="molecule type" value="Genomic_DNA"/>
</dbReference>
<protein>
    <recommendedName>
        <fullName evidence="2">EamA domain-containing protein</fullName>
    </recommendedName>
</protein>
<evidence type="ECO:0000256" key="1">
    <source>
        <dbReference type="SAM" id="Phobius"/>
    </source>
</evidence>
<dbReference type="PANTHER" id="PTHR22911">
    <property type="entry name" value="ACYL-MALONYL CONDENSING ENZYME-RELATED"/>
    <property type="match status" value="1"/>
</dbReference>